<evidence type="ECO:0000256" key="1">
    <source>
        <dbReference type="ARBA" id="ARBA00004370"/>
    </source>
</evidence>
<dbReference type="Pfam" id="PF01490">
    <property type="entry name" value="Aa_trans"/>
    <property type="match status" value="1"/>
</dbReference>
<feature type="transmembrane region" description="Helical" evidence="5">
    <location>
        <begin position="323"/>
        <end position="345"/>
    </location>
</feature>
<dbReference type="OMA" id="LADPMHF"/>
<name>T0RH95_SAPDV</name>
<evidence type="ECO:0000256" key="6">
    <source>
        <dbReference type="SAM" id="SignalP"/>
    </source>
</evidence>
<dbReference type="InterPro" id="IPR013057">
    <property type="entry name" value="AA_transpt_TM"/>
</dbReference>
<protein>
    <recommendedName>
        <fullName evidence="7">Amino acid transporter transmembrane domain-containing protein</fullName>
    </recommendedName>
</protein>
<keyword evidence="3 5" id="KW-1133">Transmembrane helix</keyword>
<feature type="transmembrane region" description="Helical" evidence="5">
    <location>
        <begin position="527"/>
        <end position="547"/>
    </location>
</feature>
<reference evidence="8 9" key="1">
    <citation type="submission" date="2012-04" db="EMBL/GenBank/DDBJ databases">
        <title>The Genome Sequence of Saprolegnia declina VS20.</title>
        <authorList>
            <consortium name="The Broad Institute Genome Sequencing Platform"/>
            <person name="Russ C."/>
            <person name="Nusbaum C."/>
            <person name="Tyler B."/>
            <person name="van West P."/>
            <person name="Dieguez-Uribeondo J."/>
            <person name="de Bruijn I."/>
            <person name="Tripathy S."/>
            <person name="Jiang R."/>
            <person name="Young S.K."/>
            <person name="Zeng Q."/>
            <person name="Gargeya S."/>
            <person name="Fitzgerald M."/>
            <person name="Haas B."/>
            <person name="Abouelleil A."/>
            <person name="Alvarado L."/>
            <person name="Arachchi H.M."/>
            <person name="Berlin A."/>
            <person name="Chapman S.B."/>
            <person name="Goldberg J."/>
            <person name="Griggs A."/>
            <person name="Gujja S."/>
            <person name="Hansen M."/>
            <person name="Howarth C."/>
            <person name="Imamovic A."/>
            <person name="Larimer J."/>
            <person name="McCowen C."/>
            <person name="Montmayeur A."/>
            <person name="Murphy C."/>
            <person name="Neiman D."/>
            <person name="Pearson M."/>
            <person name="Priest M."/>
            <person name="Roberts A."/>
            <person name="Saif S."/>
            <person name="Shea T."/>
            <person name="Sisk P."/>
            <person name="Sykes S."/>
            <person name="Wortman J."/>
            <person name="Nusbaum C."/>
            <person name="Birren B."/>
        </authorList>
    </citation>
    <scope>NUCLEOTIDE SEQUENCE [LARGE SCALE GENOMIC DNA]</scope>
    <source>
        <strain evidence="8 9">VS20</strain>
    </source>
</reference>
<feature type="transmembrane region" description="Helical" evidence="5">
    <location>
        <begin position="250"/>
        <end position="273"/>
    </location>
</feature>
<keyword evidence="4 5" id="KW-0472">Membrane</keyword>
<gene>
    <name evidence="8" type="ORF">SDRG_10851</name>
</gene>
<evidence type="ECO:0000313" key="9">
    <source>
        <dbReference type="Proteomes" id="UP000030762"/>
    </source>
</evidence>
<evidence type="ECO:0000313" key="8">
    <source>
        <dbReference type="EMBL" id="EQC31688.1"/>
    </source>
</evidence>
<feature type="transmembrane region" description="Helical" evidence="5">
    <location>
        <begin position="285"/>
        <end position="303"/>
    </location>
</feature>
<comment type="subcellular location">
    <subcellularLocation>
        <location evidence="1">Membrane</location>
    </subcellularLocation>
</comment>
<feature type="transmembrane region" description="Helical" evidence="5">
    <location>
        <begin position="148"/>
        <end position="175"/>
    </location>
</feature>
<dbReference type="PANTHER" id="PTHR16189">
    <property type="entry name" value="TRANSMEMBRANE PROTEIN 104-RELATED"/>
    <property type="match status" value="1"/>
</dbReference>
<evidence type="ECO:0000259" key="7">
    <source>
        <dbReference type="Pfam" id="PF01490"/>
    </source>
</evidence>
<dbReference type="GeneID" id="19951578"/>
<proteinExistence type="predicted"/>
<organism evidence="8 9">
    <name type="scientific">Saprolegnia diclina (strain VS20)</name>
    <dbReference type="NCBI Taxonomy" id="1156394"/>
    <lineage>
        <taxon>Eukaryota</taxon>
        <taxon>Sar</taxon>
        <taxon>Stramenopiles</taxon>
        <taxon>Oomycota</taxon>
        <taxon>Saprolegniomycetes</taxon>
        <taxon>Saprolegniales</taxon>
        <taxon>Saprolegniaceae</taxon>
        <taxon>Saprolegnia</taxon>
    </lineage>
</organism>
<feature type="transmembrane region" description="Helical" evidence="5">
    <location>
        <begin position="463"/>
        <end position="481"/>
    </location>
</feature>
<dbReference type="EMBL" id="JH767168">
    <property type="protein sequence ID" value="EQC31688.1"/>
    <property type="molecule type" value="Genomic_DNA"/>
</dbReference>
<dbReference type="eggNOG" id="KOG3832">
    <property type="taxonomic scope" value="Eukaryota"/>
</dbReference>
<dbReference type="OrthoDB" id="294541at2759"/>
<evidence type="ECO:0000256" key="5">
    <source>
        <dbReference type="SAM" id="Phobius"/>
    </source>
</evidence>
<evidence type="ECO:0000256" key="2">
    <source>
        <dbReference type="ARBA" id="ARBA00022692"/>
    </source>
</evidence>
<evidence type="ECO:0000256" key="3">
    <source>
        <dbReference type="ARBA" id="ARBA00022989"/>
    </source>
</evidence>
<dbReference type="Proteomes" id="UP000030762">
    <property type="component" value="Unassembled WGS sequence"/>
</dbReference>
<feature type="transmembrane region" description="Helical" evidence="5">
    <location>
        <begin position="487"/>
        <end position="507"/>
    </location>
</feature>
<keyword evidence="9" id="KW-1185">Reference proteome</keyword>
<dbReference type="RefSeq" id="XP_008615087.1">
    <property type="nucleotide sequence ID" value="XM_008616865.1"/>
</dbReference>
<dbReference type="GO" id="GO:0016020">
    <property type="term" value="C:membrane"/>
    <property type="evidence" value="ECO:0007669"/>
    <property type="project" value="UniProtKB-SubCell"/>
</dbReference>
<keyword evidence="2 5" id="KW-0812">Transmembrane</keyword>
<keyword evidence="6" id="KW-0732">Signal</keyword>
<dbReference type="InParanoid" id="T0RH95"/>
<dbReference type="PANTHER" id="PTHR16189:SF2">
    <property type="entry name" value="AMINO ACID TRANSPORTER TRANSMEMBRANE DOMAIN-CONTAINING PROTEIN"/>
    <property type="match status" value="1"/>
</dbReference>
<dbReference type="VEuPathDB" id="FungiDB:SDRG_10851"/>
<feature type="domain" description="Amino acid transporter transmembrane" evidence="7">
    <location>
        <begin position="132"/>
        <end position="513"/>
    </location>
</feature>
<evidence type="ECO:0000256" key="4">
    <source>
        <dbReference type="ARBA" id="ARBA00023136"/>
    </source>
</evidence>
<sequence>MVRCAACLFIFRVSAYKVYVQIKYRIKISHRCDFAVGQPTRRGMDWGALYHDTGDSLVQSQRSSLALVPMASTSSTTTRSWATMDDAHDVAETRSSRAAHQLISFSLSRSMSFQVLEYDVESAYSPLVAYSFTVNYILGVGSLGVPYALYHAGLLFGSIMLLIVSWLSYITVMWVSETTVRARELDAMNTHTKLLADPMHFPEVTTLCERFLGHIGARVYQISLLGLMYGGLIGYAQVFVNSIASQLASFAMSNVAVAIVFGLIVVPLSCVDLNEQIHVQVGMAVLRFVALLTMIVSAAVAMWTDAADSGSTTTTTTPYLSDVPLVDFRGFGLLFSTTVFSQLFQHSVPGLLAPLSRANQPKAAQIFGGALLTTTLFYLGLGLTCCYYFGDRISSSVNLNWANFTWGLDPVPIWARCLTALVVLFPALDTLSVFPLIAITLGDNLAVSLRHCCTFLSRSQVRVFCRLVAALPPLVVAVLVSDLSVTLQISGVFGVYVAFLAPALLQFVARREDPRDNMYSGRFSGDFYIYLVLLFGVAAFGILSFQIGTQGV</sequence>
<dbReference type="AlphaFoldDB" id="T0RH95"/>
<feature type="transmembrane region" description="Helical" evidence="5">
    <location>
        <begin position="413"/>
        <end position="442"/>
    </location>
</feature>
<feature type="chain" id="PRO_5012022934" description="Amino acid transporter transmembrane domain-containing protein" evidence="6">
    <location>
        <begin position="16"/>
        <end position="552"/>
    </location>
</feature>
<feature type="transmembrane region" description="Helical" evidence="5">
    <location>
        <begin position="366"/>
        <end position="390"/>
    </location>
</feature>
<accession>T0RH95</accession>
<feature type="transmembrane region" description="Helical" evidence="5">
    <location>
        <begin position="219"/>
        <end position="238"/>
    </location>
</feature>
<feature type="signal peptide" evidence="6">
    <location>
        <begin position="1"/>
        <end position="15"/>
    </location>
</feature>